<comment type="caution">
    <text evidence="2">The sequence shown here is derived from an EMBL/GenBank/DDBJ whole genome shotgun (WGS) entry which is preliminary data.</text>
</comment>
<keyword evidence="3" id="KW-1185">Reference proteome</keyword>
<feature type="region of interest" description="Disordered" evidence="1">
    <location>
        <begin position="1"/>
        <end position="23"/>
    </location>
</feature>
<evidence type="ECO:0000313" key="2">
    <source>
        <dbReference type="EMBL" id="MCG2620757.1"/>
    </source>
</evidence>
<evidence type="ECO:0000313" key="3">
    <source>
        <dbReference type="Proteomes" id="UP001165368"/>
    </source>
</evidence>
<dbReference type="Proteomes" id="UP001165368">
    <property type="component" value="Unassembled WGS sequence"/>
</dbReference>
<gene>
    <name evidence="2" type="ORF">LVY72_02390</name>
</gene>
<accession>A0ABS9L239</accession>
<protein>
    <submittedName>
        <fullName evidence="2">Plasmid mobilization relaxosome protein MobC</fullName>
    </submittedName>
</protein>
<dbReference type="RefSeq" id="WP_237817844.1">
    <property type="nucleotide sequence ID" value="NZ_JAKLTQ010000001.1"/>
</dbReference>
<proteinExistence type="predicted"/>
<sequence>MDGNQHPVWRGRRRRANVAGGGRVHRHEVKVSAEEEARLLALAERHQVTVPRLLIEAALSAEGQVPAHRRELIAELARLQQLVGTVSNSINRLAGHAGATGRVPAESAASIAHARGLIIRIDRLLAWLAARPKSGRS</sequence>
<organism evidence="2 3">
    <name type="scientific">Arthrobacter hankyongi</name>
    <dbReference type="NCBI Taxonomy" id="2904801"/>
    <lineage>
        <taxon>Bacteria</taxon>
        <taxon>Bacillati</taxon>
        <taxon>Actinomycetota</taxon>
        <taxon>Actinomycetes</taxon>
        <taxon>Micrococcales</taxon>
        <taxon>Micrococcaceae</taxon>
        <taxon>Arthrobacter</taxon>
    </lineage>
</organism>
<evidence type="ECO:0000256" key="1">
    <source>
        <dbReference type="SAM" id="MobiDB-lite"/>
    </source>
</evidence>
<dbReference type="EMBL" id="JAKLTQ010000001">
    <property type="protein sequence ID" value="MCG2620757.1"/>
    <property type="molecule type" value="Genomic_DNA"/>
</dbReference>
<name>A0ABS9L239_9MICC</name>
<reference evidence="2" key="1">
    <citation type="submission" date="2022-01" db="EMBL/GenBank/DDBJ databases">
        <authorList>
            <person name="Jo J.-H."/>
            <person name="Im W.-T."/>
        </authorList>
    </citation>
    <scope>NUCLEOTIDE SEQUENCE</scope>
    <source>
        <strain evidence="2">I2-34</strain>
    </source>
</reference>